<dbReference type="STRING" id="1522312.GCA_900177895_01215"/>
<keyword evidence="2" id="KW-1133">Transmembrane helix</keyword>
<dbReference type="PANTHER" id="PTHR48100:SF1">
    <property type="entry name" value="HISTIDINE PHOSPHATASE FAMILY PROTEIN-RELATED"/>
    <property type="match status" value="1"/>
</dbReference>
<dbReference type="GO" id="GO:0016791">
    <property type="term" value="F:phosphatase activity"/>
    <property type="evidence" value="ECO:0007669"/>
    <property type="project" value="TreeGrafter"/>
</dbReference>
<feature type="binding site" evidence="1">
    <location>
        <begin position="8"/>
        <end position="15"/>
    </location>
    <ligand>
        <name>substrate</name>
    </ligand>
</feature>
<evidence type="ECO:0000256" key="1">
    <source>
        <dbReference type="PIRSR" id="PIRSR613078-2"/>
    </source>
</evidence>
<dbReference type="OrthoDB" id="9082843at2"/>
<feature type="transmembrane region" description="Helical" evidence="2">
    <location>
        <begin position="149"/>
        <end position="169"/>
    </location>
</feature>
<dbReference type="Gene3D" id="3.40.50.1240">
    <property type="entry name" value="Phosphoglycerate mutase-like"/>
    <property type="match status" value="1"/>
</dbReference>
<dbReference type="CDD" id="cd07067">
    <property type="entry name" value="HP_PGM_like"/>
    <property type="match status" value="1"/>
</dbReference>
<dbReference type="GO" id="GO:0005737">
    <property type="term" value="C:cytoplasm"/>
    <property type="evidence" value="ECO:0007669"/>
    <property type="project" value="TreeGrafter"/>
</dbReference>
<dbReference type="SUPFAM" id="SSF53254">
    <property type="entry name" value="Phosphoglycerate mutase-like"/>
    <property type="match status" value="1"/>
</dbReference>
<dbReference type="RefSeq" id="WP_095062626.1">
    <property type="nucleotide sequence ID" value="NZ_FXUV02000014.1"/>
</dbReference>
<sequence>MKKIYLIRHAQSAANAGGSSDRVIYPNSDIPLTELGKQQAEQLANWLTEHAPNTDEIFTSPYLRTQQTATLYLQKTQKTATVLNDLHEFNYLSFVKIQGKTFQELKSESEQYWASEDVNFKHSEDCDSFASFFNQVQTIRQYFAAKEDGVYVVFGHGFWIGVLLWQLLARDSGSLKMQKFREFEVLVHPNNTDVYLWQISEGAESIAKVRSTECSQNIDKTAFQAA</sequence>
<keyword evidence="2" id="KW-0812">Transmembrane</keyword>
<evidence type="ECO:0000313" key="5">
    <source>
        <dbReference type="Proteomes" id="UP000215450"/>
    </source>
</evidence>
<dbReference type="InterPro" id="IPR013078">
    <property type="entry name" value="His_Pase_superF_clade-1"/>
</dbReference>
<organism evidence="3">
    <name type="scientific">Kingella negevensis</name>
    <dbReference type="NCBI Taxonomy" id="1522312"/>
    <lineage>
        <taxon>Bacteria</taxon>
        <taxon>Pseudomonadati</taxon>
        <taxon>Pseudomonadota</taxon>
        <taxon>Betaproteobacteria</taxon>
        <taxon>Neisseriales</taxon>
        <taxon>Neisseriaceae</taxon>
        <taxon>Kingella</taxon>
    </lineage>
</organism>
<gene>
    <name evidence="4" type="ORF">KEBURONENSIS_00895</name>
    <name evidence="3" type="ORF">KEBURONENSIS_01308</name>
</gene>
<evidence type="ECO:0000313" key="4">
    <source>
        <dbReference type="EMBL" id="SNB61824.1"/>
    </source>
</evidence>
<dbReference type="Proteomes" id="UP000215450">
    <property type="component" value="Unassembled WGS sequence"/>
</dbReference>
<dbReference type="EMBL" id="FXUV02000014">
    <property type="protein sequence ID" value="SNB61824.1"/>
    <property type="molecule type" value="Genomic_DNA"/>
</dbReference>
<evidence type="ECO:0000256" key="2">
    <source>
        <dbReference type="SAM" id="Phobius"/>
    </source>
</evidence>
<dbReference type="PANTHER" id="PTHR48100">
    <property type="entry name" value="BROAD-SPECIFICITY PHOSPHATASE YOR283W-RELATED"/>
    <property type="match status" value="1"/>
</dbReference>
<dbReference type="InterPro" id="IPR050275">
    <property type="entry name" value="PGM_Phosphatase"/>
</dbReference>
<reference evidence="3" key="1">
    <citation type="submission" date="2017-05" db="EMBL/GenBank/DDBJ databases">
        <authorList>
            <person name="Song R."/>
            <person name="Chenine A.L."/>
            <person name="Ruprecht R.M."/>
        </authorList>
    </citation>
    <scope>NUCLEOTIDE SEQUENCE</scope>
    <source>
        <strain evidence="3">Kingella_eburonensis</strain>
    </source>
</reference>
<evidence type="ECO:0000313" key="3">
    <source>
        <dbReference type="EMBL" id="SMQ12409.1"/>
    </source>
</evidence>
<dbReference type="EMBL" id="FXUV01000021">
    <property type="protein sequence ID" value="SMQ12409.1"/>
    <property type="molecule type" value="Genomic_DNA"/>
</dbReference>
<keyword evidence="5" id="KW-1185">Reference proteome</keyword>
<dbReference type="Pfam" id="PF00300">
    <property type="entry name" value="His_Phos_1"/>
    <property type="match status" value="1"/>
</dbReference>
<dbReference type="AlphaFoldDB" id="A0A238HFS6"/>
<proteinExistence type="predicted"/>
<accession>A0A238HFS6</accession>
<protein>
    <submittedName>
        <fullName evidence="3">Bifunctional RNase H/acid phosphatase</fullName>
    </submittedName>
</protein>
<dbReference type="SMART" id="SM00855">
    <property type="entry name" value="PGAM"/>
    <property type="match status" value="1"/>
</dbReference>
<reference evidence="4 5" key="2">
    <citation type="submission" date="2017-06" db="EMBL/GenBank/DDBJ databases">
        <authorList>
            <person name="Kim H.J."/>
            <person name="Triplett B.A."/>
        </authorList>
    </citation>
    <scope>NUCLEOTIDE SEQUENCE [LARGE SCALE GENOMIC DNA]</scope>
    <source>
        <strain evidence="4">Kingella_eburonensis</strain>
    </source>
</reference>
<keyword evidence="2" id="KW-0472">Membrane</keyword>
<dbReference type="InterPro" id="IPR029033">
    <property type="entry name" value="His_PPase_superfam"/>
</dbReference>
<feature type="binding site" evidence="1">
    <location>
        <position position="64"/>
    </location>
    <ligand>
        <name>substrate</name>
    </ligand>
</feature>
<name>A0A238HFS6_9NEIS</name>